<comment type="caution">
    <text evidence="1">The sequence shown here is derived from an EMBL/GenBank/DDBJ whole genome shotgun (WGS) entry which is preliminary data.</text>
</comment>
<reference evidence="1 2" key="2">
    <citation type="submission" date="2024-09" db="EMBL/GenBank/DDBJ databases">
        <title>Draft genome sequence of Candidatus Magnetaquicoccaceae bacterium FCR-1.</title>
        <authorList>
            <person name="Shimoshige H."/>
            <person name="Shimamura S."/>
            <person name="Taoka A."/>
            <person name="Kobayashi H."/>
            <person name="Maekawa T."/>
        </authorList>
    </citation>
    <scope>NUCLEOTIDE SEQUENCE [LARGE SCALE GENOMIC DNA]</scope>
    <source>
        <strain evidence="1 2">FCR-1</strain>
    </source>
</reference>
<keyword evidence="2" id="KW-1185">Reference proteome</keyword>
<dbReference type="Proteomes" id="UP001628193">
    <property type="component" value="Unassembled WGS sequence"/>
</dbReference>
<gene>
    <name evidence="1" type="ORF">SIID45300_02525</name>
</gene>
<evidence type="ECO:0000313" key="1">
    <source>
        <dbReference type="EMBL" id="GAB0058181.1"/>
    </source>
</evidence>
<sequence>MDLRLFEADLTHLDSHSLEKIAHIAAQARRSLLIGIASIRDTDETTTESLPPTSDTDLMVAQLGKLTLMWDEIHHRARRLLTDEVIQTDDWPTQTKPGKFSRVTVH</sequence>
<accession>A0ABQ0CBC5</accession>
<proteinExistence type="predicted"/>
<protein>
    <submittedName>
        <fullName evidence="1">Uncharacterized protein</fullName>
    </submittedName>
</protein>
<dbReference type="EMBL" id="BAAFGK010000004">
    <property type="protein sequence ID" value="GAB0058181.1"/>
    <property type="molecule type" value="Genomic_DNA"/>
</dbReference>
<organism evidence="1 2">
    <name type="scientific">Candidatus Magnetaquiglobus chichijimensis</name>
    <dbReference type="NCBI Taxonomy" id="3141448"/>
    <lineage>
        <taxon>Bacteria</taxon>
        <taxon>Pseudomonadati</taxon>
        <taxon>Pseudomonadota</taxon>
        <taxon>Magnetococcia</taxon>
        <taxon>Magnetococcales</taxon>
        <taxon>Candidatus Magnetaquicoccaceae</taxon>
        <taxon>Candidatus Magnetaquiglobus</taxon>
    </lineage>
</organism>
<dbReference type="RefSeq" id="WP_420905860.1">
    <property type="nucleotide sequence ID" value="NZ_BAAFGK010000004.1"/>
</dbReference>
<evidence type="ECO:0000313" key="2">
    <source>
        <dbReference type="Proteomes" id="UP001628193"/>
    </source>
</evidence>
<reference evidence="1 2" key="1">
    <citation type="submission" date="2024-05" db="EMBL/GenBank/DDBJ databases">
        <authorList>
            <consortium name="Candidatus Magnetaquicoccaceae bacterium FCR-1 genome sequencing consortium"/>
            <person name="Shimoshige H."/>
            <person name="Shimamura S."/>
            <person name="Taoka A."/>
            <person name="Kobayashi H."/>
            <person name="Maekawa T."/>
        </authorList>
    </citation>
    <scope>NUCLEOTIDE SEQUENCE [LARGE SCALE GENOMIC DNA]</scope>
    <source>
        <strain evidence="1 2">FCR-1</strain>
    </source>
</reference>
<name>A0ABQ0CBC5_9PROT</name>